<protein>
    <submittedName>
        <fullName evidence="1">Uncharacterized protein</fullName>
    </submittedName>
</protein>
<dbReference type="Proteomes" id="UP000823399">
    <property type="component" value="Unassembled WGS sequence"/>
</dbReference>
<dbReference type="EMBL" id="JABBWM010000051">
    <property type="protein sequence ID" value="KAG2101293.1"/>
    <property type="molecule type" value="Genomic_DNA"/>
</dbReference>
<dbReference type="SUPFAM" id="SSF52540">
    <property type="entry name" value="P-loop containing nucleoside triphosphate hydrolases"/>
    <property type="match status" value="1"/>
</dbReference>
<dbReference type="InterPro" id="IPR027417">
    <property type="entry name" value="P-loop_NTPase"/>
</dbReference>
<dbReference type="Gene3D" id="3.40.50.300">
    <property type="entry name" value="P-loop containing nucleotide triphosphate hydrolases"/>
    <property type="match status" value="1"/>
</dbReference>
<dbReference type="AlphaFoldDB" id="A0A9P7F1K4"/>
<name>A0A9P7F1K4_9AGAM</name>
<evidence type="ECO:0000313" key="1">
    <source>
        <dbReference type="EMBL" id="KAG2101293.1"/>
    </source>
</evidence>
<organism evidence="1 2">
    <name type="scientific">Suillus discolor</name>
    <dbReference type="NCBI Taxonomy" id="1912936"/>
    <lineage>
        <taxon>Eukaryota</taxon>
        <taxon>Fungi</taxon>
        <taxon>Dikarya</taxon>
        <taxon>Basidiomycota</taxon>
        <taxon>Agaricomycotina</taxon>
        <taxon>Agaricomycetes</taxon>
        <taxon>Agaricomycetidae</taxon>
        <taxon>Boletales</taxon>
        <taxon>Suillineae</taxon>
        <taxon>Suillaceae</taxon>
        <taxon>Suillus</taxon>
    </lineage>
</organism>
<reference evidence="1" key="1">
    <citation type="journal article" date="2020" name="New Phytol.">
        <title>Comparative genomics reveals dynamic genome evolution in host specialist ectomycorrhizal fungi.</title>
        <authorList>
            <person name="Lofgren L.A."/>
            <person name="Nguyen N.H."/>
            <person name="Vilgalys R."/>
            <person name="Ruytinx J."/>
            <person name="Liao H.L."/>
            <person name="Branco S."/>
            <person name="Kuo A."/>
            <person name="LaButti K."/>
            <person name="Lipzen A."/>
            <person name="Andreopoulos W."/>
            <person name="Pangilinan J."/>
            <person name="Riley R."/>
            <person name="Hundley H."/>
            <person name="Na H."/>
            <person name="Barry K."/>
            <person name="Grigoriev I.V."/>
            <person name="Stajich J.E."/>
            <person name="Kennedy P.G."/>
        </authorList>
    </citation>
    <scope>NUCLEOTIDE SEQUENCE</scope>
    <source>
        <strain evidence="1">FC423</strain>
    </source>
</reference>
<evidence type="ECO:0000313" key="2">
    <source>
        <dbReference type="Proteomes" id="UP000823399"/>
    </source>
</evidence>
<proteinExistence type="predicted"/>
<dbReference type="GeneID" id="64695270"/>
<sequence length="117" mass="13018">MLTTNRPNISHAVIPMVDSIKNLSNLDFLVSVPFHPPMSYPPKSIIFIDHKLSTAAVARYLNARLPEAVRHVFKFRHLHSSMSTEHNEMVFDEFRKSDGFVQGIVATSGASTVTVPG</sequence>
<comment type="caution">
    <text evidence="1">The sequence shown here is derived from an EMBL/GenBank/DDBJ whole genome shotgun (WGS) entry which is preliminary data.</text>
</comment>
<dbReference type="OrthoDB" id="2687878at2759"/>
<keyword evidence="2" id="KW-1185">Reference proteome</keyword>
<dbReference type="RefSeq" id="XP_041289771.1">
    <property type="nucleotide sequence ID" value="XM_041433011.1"/>
</dbReference>
<accession>A0A9P7F1K4</accession>
<gene>
    <name evidence="1" type="ORF">F5147DRAFT_639693</name>
</gene>